<dbReference type="Gene3D" id="3.30.70.270">
    <property type="match status" value="1"/>
</dbReference>
<dbReference type="SUPFAM" id="SSF56672">
    <property type="entry name" value="DNA/RNA polymerases"/>
    <property type="match status" value="1"/>
</dbReference>
<dbReference type="AlphaFoldDB" id="S8B079"/>
<protein>
    <recommendedName>
        <fullName evidence="4">Reverse transcriptase domain-containing protein</fullName>
    </recommendedName>
</protein>
<dbReference type="EMBL" id="KB644414">
    <property type="protein sequence ID" value="EPS32148.1"/>
    <property type="molecule type" value="Genomic_DNA"/>
</dbReference>
<reference evidence="2 3" key="1">
    <citation type="journal article" date="2013" name="PLoS ONE">
        <title>Genomic and secretomic analyses reveal unique features of the lignocellulolytic enzyme system of Penicillium decumbens.</title>
        <authorList>
            <person name="Liu G."/>
            <person name="Zhang L."/>
            <person name="Wei X."/>
            <person name="Zou G."/>
            <person name="Qin Y."/>
            <person name="Ma L."/>
            <person name="Li J."/>
            <person name="Zheng H."/>
            <person name="Wang S."/>
            <person name="Wang C."/>
            <person name="Xun L."/>
            <person name="Zhao G.-P."/>
            <person name="Zhou Z."/>
            <person name="Qu Y."/>
        </authorList>
    </citation>
    <scope>NUCLEOTIDE SEQUENCE [LARGE SCALE GENOMIC DNA]</scope>
    <source>
        <strain evidence="3">114-2 / CGMCC 5302</strain>
    </source>
</reference>
<organism evidence="2 3">
    <name type="scientific">Penicillium oxalicum (strain 114-2 / CGMCC 5302)</name>
    <name type="common">Penicillium decumbens</name>
    <dbReference type="NCBI Taxonomy" id="933388"/>
    <lineage>
        <taxon>Eukaryota</taxon>
        <taxon>Fungi</taxon>
        <taxon>Dikarya</taxon>
        <taxon>Ascomycota</taxon>
        <taxon>Pezizomycotina</taxon>
        <taxon>Eurotiomycetes</taxon>
        <taxon>Eurotiomycetidae</taxon>
        <taxon>Eurotiales</taxon>
        <taxon>Aspergillaceae</taxon>
        <taxon>Penicillium</taxon>
    </lineage>
</organism>
<dbReference type="OrthoDB" id="4365070at2759"/>
<dbReference type="InterPro" id="IPR043502">
    <property type="entry name" value="DNA/RNA_pol_sf"/>
</dbReference>
<evidence type="ECO:0008006" key="4">
    <source>
        <dbReference type="Google" id="ProtNLM"/>
    </source>
</evidence>
<evidence type="ECO:0000313" key="2">
    <source>
        <dbReference type="EMBL" id="EPS32148.1"/>
    </source>
</evidence>
<dbReference type="STRING" id="933388.S8B079"/>
<dbReference type="HOGENOM" id="CLU_2004688_0_0_1"/>
<evidence type="ECO:0000313" key="3">
    <source>
        <dbReference type="Proteomes" id="UP000019376"/>
    </source>
</evidence>
<accession>S8B079</accession>
<feature type="region of interest" description="Disordered" evidence="1">
    <location>
        <begin position="1"/>
        <end position="37"/>
    </location>
</feature>
<dbReference type="InterPro" id="IPR043128">
    <property type="entry name" value="Rev_trsase/Diguanyl_cyclase"/>
</dbReference>
<keyword evidence="3" id="KW-1185">Reference proteome</keyword>
<sequence length="124" mass="14161">MTHVTTLPGSHQEGRPAENYSRVRVRKSGSRAREDSRVLSSRVRASLSGSRVIFREPGTRESSGSRVESKKPARRELILSGKVKNYYPLLLISEILDRLLRAKKFSKIDVREAYYRISIKEGDE</sequence>
<name>S8B079_PENO1</name>
<dbReference type="Proteomes" id="UP000019376">
    <property type="component" value="Unassembled WGS sequence"/>
</dbReference>
<dbReference type="Gene3D" id="3.10.10.10">
    <property type="entry name" value="HIV Type 1 Reverse Transcriptase, subunit A, domain 1"/>
    <property type="match status" value="1"/>
</dbReference>
<evidence type="ECO:0000256" key="1">
    <source>
        <dbReference type="SAM" id="MobiDB-lite"/>
    </source>
</evidence>
<proteinExistence type="predicted"/>
<gene>
    <name evidence="2" type="ORF">PDE_07107</name>
</gene>